<dbReference type="AlphaFoldDB" id="A0A6A2FAB5"/>
<sequence>MKTKELKTKTVFDFSNYPAIIEEITGISIKDSNRVEYYKKTCHPINKARDIEYLAYKIGDKQLEVAASSFAAELERERDEENGKAMKKGYIID</sequence>
<evidence type="ECO:0000313" key="2">
    <source>
        <dbReference type="Proteomes" id="UP000433928"/>
    </source>
</evidence>
<evidence type="ECO:0000313" key="1">
    <source>
        <dbReference type="EMBL" id="KAB4168995.1"/>
    </source>
</evidence>
<proteinExistence type="predicted"/>
<organism evidence="1 2">
    <name type="scientific">Bacteroides uniformis</name>
    <dbReference type="NCBI Taxonomy" id="820"/>
    <lineage>
        <taxon>Bacteria</taxon>
        <taxon>Pseudomonadati</taxon>
        <taxon>Bacteroidota</taxon>
        <taxon>Bacteroidia</taxon>
        <taxon>Bacteroidales</taxon>
        <taxon>Bacteroidaceae</taxon>
        <taxon>Bacteroides</taxon>
    </lineage>
</organism>
<comment type="caution">
    <text evidence="1">The sequence shown here is derived from an EMBL/GenBank/DDBJ whole genome shotgun (WGS) entry which is preliminary data.</text>
</comment>
<reference evidence="1 2" key="1">
    <citation type="journal article" date="2019" name="Nat. Med.">
        <title>A library of human gut bacterial isolates paired with longitudinal multiomics data enables mechanistic microbiome research.</title>
        <authorList>
            <person name="Poyet M."/>
            <person name="Groussin M."/>
            <person name="Gibbons S.M."/>
            <person name="Avila-Pacheco J."/>
            <person name="Jiang X."/>
            <person name="Kearney S.M."/>
            <person name="Perrotta A.R."/>
            <person name="Berdy B."/>
            <person name="Zhao S."/>
            <person name="Lieberman T.D."/>
            <person name="Swanson P.K."/>
            <person name="Smith M."/>
            <person name="Roesemann S."/>
            <person name="Alexander J.E."/>
            <person name="Rich S.A."/>
            <person name="Livny J."/>
            <person name="Vlamakis H."/>
            <person name="Clish C."/>
            <person name="Bullock K."/>
            <person name="Deik A."/>
            <person name="Scott J."/>
            <person name="Pierce K.A."/>
            <person name="Xavier R.J."/>
            <person name="Alm E.J."/>
        </authorList>
    </citation>
    <scope>NUCLEOTIDE SEQUENCE [LARGE SCALE GENOMIC DNA]</scope>
    <source>
        <strain evidence="1 2">BIOML-A27</strain>
    </source>
</reference>
<protein>
    <submittedName>
        <fullName evidence="1">Uncharacterized protein</fullName>
    </submittedName>
</protein>
<dbReference type="Proteomes" id="UP000433928">
    <property type="component" value="Unassembled WGS sequence"/>
</dbReference>
<dbReference type="EMBL" id="WCUG01000010">
    <property type="protein sequence ID" value="KAB4168995.1"/>
    <property type="molecule type" value="Genomic_DNA"/>
</dbReference>
<gene>
    <name evidence="1" type="ORF">GAQ59_13170</name>
</gene>
<accession>A0A6A2FAB5</accession>
<name>A0A6A2FAB5_BACUN</name>
<dbReference type="RefSeq" id="WP_038610177.1">
    <property type="nucleotide sequence ID" value="NZ_JBBNMO010000014.1"/>
</dbReference>